<feature type="chain" id="PRO_5017248533" description="VWFD domain-containing protein" evidence="3">
    <location>
        <begin position="26"/>
        <end position="353"/>
    </location>
</feature>
<name>A0A3B4AMC4_9GOBI</name>
<reference evidence="5" key="1">
    <citation type="submission" date="2025-08" db="UniProtKB">
        <authorList>
            <consortium name="Ensembl"/>
        </authorList>
    </citation>
    <scope>IDENTIFICATION</scope>
</reference>
<keyword evidence="6" id="KW-1185">Reference proteome</keyword>
<feature type="domain" description="VWFD" evidence="4">
    <location>
        <begin position="33"/>
        <end position="193"/>
    </location>
</feature>
<keyword evidence="1" id="KW-1015">Disulfide bond</keyword>
<dbReference type="Proteomes" id="UP000261520">
    <property type="component" value="Unplaced"/>
</dbReference>
<dbReference type="FunFam" id="2.10.25.10:FF:000055">
    <property type="entry name" value="alpha-tectorin isoform X1"/>
    <property type="match status" value="1"/>
</dbReference>
<dbReference type="GO" id="GO:0031012">
    <property type="term" value="C:extracellular matrix"/>
    <property type="evidence" value="ECO:0007669"/>
    <property type="project" value="TreeGrafter"/>
</dbReference>
<dbReference type="Gene3D" id="2.10.25.10">
    <property type="entry name" value="Laminin"/>
    <property type="match status" value="1"/>
</dbReference>
<dbReference type="InterPro" id="IPR001846">
    <property type="entry name" value="VWF_type-D"/>
</dbReference>
<protein>
    <recommendedName>
        <fullName evidence="4">VWFD domain-containing protein</fullName>
    </recommendedName>
</protein>
<reference evidence="5" key="2">
    <citation type="submission" date="2025-09" db="UniProtKB">
        <authorList>
            <consortium name="Ensembl"/>
        </authorList>
    </citation>
    <scope>IDENTIFICATION</scope>
</reference>
<dbReference type="GO" id="GO:0005615">
    <property type="term" value="C:extracellular space"/>
    <property type="evidence" value="ECO:0007669"/>
    <property type="project" value="TreeGrafter"/>
</dbReference>
<dbReference type="InterPro" id="IPR036084">
    <property type="entry name" value="Ser_inhib-like_sf"/>
</dbReference>
<dbReference type="InterPro" id="IPR014853">
    <property type="entry name" value="VWF/SSPO/ZAN-like_Cys-rich_dom"/>
</dbReference>
<dbReference type="Pfam" id="PF00094">
    <property type="entry name" value="VWD"/>
    <property type="match status" value="2"/>
</dbReference>
<evidence type="ECO:0000256" key="2">
    <source>
        <dbReference type="ARBA" id="ARBA00023180"/>
    </source>
</evidence>
<keyword evidence="2" id="KW-0325">Glycoprotein</keyword>
<evidence type="ECO:0000313" key="5">
    <source>
        <dbReference type="Ensembl" id="ENSPMGP00000018278.1"/>
    </source>
</evidence>
<organism evidence="5 6">
    <name type="scientific">Periophthalmus magnuspinnatus</name>
    <dbReference type="NCBI Taxonomy" id="409849"/>
    <lineage>
        <taxon>Eukaryota</taxon>
        <taxon>Metazoa</taxon>
        <taxon>Chordata</taxon>
        <taxon>Craniata</taxon>
        <taxon>Vertebrata</taxon>
        <taxon>Euteleostomi</taxon>
        <taxon>Actinopterygii</taxon>
        <taxon>Neopterygii</taxon>
        <taxon>Teleostei</taxon>
        <taxon>Neoteleostei</taxon>
        <taxon>Acanthomorphata</taxon>
        <taxon>Gobiaria</taxon>
        <taxon>Gobiiformes</taxon>
        <taxon>Gobioidei</taxon>
        <taxon>Gobiidae</taxon>
        <taxon>Oxudercinae</taxon>
        <taxon>Periophthalmus</taxon>
    </lineage>
</organism>
<keyword evidence="3" id="KW-0732">Signal</keyword>
<dbReference type="Pfam" id="PF08742">
    <property type="entry name" value="C8"/>
    <property type="match status" value="1"/>
</dbReference>
<dbReference type="InterPro" id="IPR050780">
    <property type="entry name" value="Mucin_vWF_Thrombospondin_sf"/>
</dbReference>
<dbReference type="AlphaFoldDB" id="A0A3B4AMC4"/>
<evidence type="ECO:0000256" key="3">
    <source>
        <dbReference type="SAM" id="SignalP"/>
    </source>
</evidence>
<dbReference type="Ensembl" id="ENSPMGT00000019499.1">
    <property type="protein sequence ID" value="ENSPMGP00000018278.1"/>
    <property type="gene ID" value="ENSPMGG00000014939.1"/>
</dbReference>
<dbReference type="InterPro" id="IPR002919">
    <property type="entry name" value="TIL_dom"/>
</dbReference>
<dbReference type="PANTHER" id="PTHR11339:SF374">
    <property type="entry name" value="ZONADHESIN"/>
    <property type="match status" value="1"/>
</dbReference>
<dbReference type="PANTHER" id="PTHR11339">
    <property type="entry name" value="EXTRACELLULAR MATRIX GLYCOPROTEIN RELATED"/>
    <property type="match status" value="1"/>
</dbReference>
<dbReference type="SMART" id="SM00216">
    <property type="entry name" value="VWD"/>
    <property type="match status" value="1"/>
</dbReference>
<evidence type="ECO:0000259" key="4">
    <source>
        <dbReference type="PROSITE" id="PS51233"/>
    </source>
</evidence>
<feature type="signal peptide" evidence="3">
    <location>
        <begin position="1"/>
        <end position="25"/>
    </location>
</feature>
<evidence type="ECO:0000256" key="1">
    <source>
        <dbReference type="ARBA" id="ARBA00023157"/>
    </source>
</evidence>
<dbReference type="SUPFAM" id="SSF57567">
    <property type="entry name" value="Serine protease inhibitors"/>
    <property type="match status" value="1"/>
</dbReference>
<dbReference type="PROSITE" id="PS51233">
    <property type="entry name" value="VWFD"/>
    <property type="match status" value="1"/>
</dbReference>
<evidence type="ECO:0000313" key="6">
    <source>
        <dbReference type="Proteomes" id="UP000261520"/>
    </source>
</evidence>
<proteinExistence type="predicted"/>
<dbReference type="CDD" id="cd19941">
    <property type="entry name" value="TIL"/>
    <property type="match status" value="1"/>
</dbReference>
<sequence>AMLKGFTLYMVTLTVLLLTLTSSLGRWVKDYPATCSVYGDPHYITFDGFAYDFNGGCSYVLTTTCGGQSSISNWSKKVSYKELQLPLFIHPGFKHNISVLLPYFTSGTYGQVRAYVDSGYTVLETTFGLRIMMDKQNRLFLQVNEHFKYELCGLCGTYSGQQDDDLVMPGGQNATTTFQFADSWRVQDSNLCVSHPNDPRQCDSQELDQAYNHCYALLGEGFSLCHETLHPEIYISSCVHDFCATRGNLITLCEALKSYAAACAVAGVDLGQWQDGTVCAPSCPANSHYSSCVSACAPTCSHLYGPPGCSKSDCVAGCVCDDGYVLQKRKCVPVQECGCLDLNGKKYDVFLTV</sequence>
<accession>A0A3B4AMC4</accession>
<dbReference type="SMART" id="SM00832">
    <property type="entry name" value="C8"/>
    <property type="match status" value="1"/>
</dbReference>
<dbReference type="Pfam" id="PF01826">
    <property type="entry name" value="TIL"/>
    <property type="match status" value="1"/>
</dbReference>